<dbReference type="EMBL" id="LGTZ01001322">
    <property type="protein sequence ID" value="OJD21679.1"/>
    <property type="molecule type" value="Genomic_DNA"/>
</dbReference>
<gene>
    <name evidence="1" type="ORF">ACJ73_06978</name>
</gene>
<dbReference type="AlphaFoldDB" id="A0A1J9QZN3"/>
<dbReference type="VEuPathDB" id="FungiDB:ACJ73_06978"/>
<name>A0A1J9QZN3_9EURO</name>
<evidence type="ECO:0008006" key="3">
    <source>
        <dbReference type="Google" id="ProtNLM"/>
    </source>
</evidence>
<dbReference type="Proteomes" id="UP000242791">
    <property type="component" value="Unassembled WGS sequence"/>
</dbReference>
<accession>A0A1J9QZN3</accession>
<evidence type="ECO:0000313" key="2">
    <source>
        <dbReference type="Proteomes" id="UP000242791"/>
    </source>
</evidence>
<protein>
    <recommendedName>
        <fullName evidence="3">HTH psq-type domain-containing protein</fullName>
    </recommendedName>
</protein>
<organism evidence="1 2">
    <name type="scientific">Blastomyces percursus</name>
    <dbReference type="NCBI Taxonomy" id="1658174"/>
    <lineage>
        <taxon>Eukaryota</taxon>
        <taxon>Fungi</taxon>
        <taxon>Dikarya</taxon>
        <taxon>Ascomycota</taxon>
        <taxon>Pezizomycotina</taxon>
        <taxon>Eurotiomycetes</taxon>
        <taxon>Eurotiomycetidae</taxon>
        <taxon>Onygenales</taxon>
        <taxon>Ajellomycetaceae</taxon>
        <taxon>Blastomyces</taxon>
    </lineage>
</organism>
<comment type="caution">
    <text evidence="1">The sequence shown here is derived from an EMBL/GenBank/DDBJ whole genome shotgun (WGS) entry which is preliminary data.</text>
</comment>
<reference evidence="1 2" key="1">
    <citation type="submission" date="2015-08" db="EMBL/GenBank/DDBJ databases">
        <title>Emmonsia species relationships and genome sequence.</title>
        <authorList>
            <person name="Cuomo C.A."/>
            <person name="Schwartz I.S."/>
            <person name="Kenyon C."/>
            <person name="De Hoog G.S."/>
            <person name="Govender N.P."/>
            <person name="Botha A."/>
            <person name="Moreno L."/>
            <person name="De Vries M."/>
            <person name="Munoz J.F."/>
            <person name="Stielow J.B."/>
        </authorList>
    </citation>
    <scope>NUCLEOTIDE SEQUENCE [LARGE SCALE GENOMIC DNA]</scope>
    <source>
        <strain evidence="1 2">EI222</strain>
    </source>
</reference>
<keyword evidence="2" id="KW-1185">Reference proteome</keyword>
<sequence>MTTASTKKASDQEGRLLLAIRAYESKQISSIRATAKSYNVP</sequence>
<dbReference type="OrthoDB" id="4207519at2759"/>
<evidence type="ECO:0000313" key="1">
    <source>
        <dbReference type="EMBL" id="OJD21679.1"/>
    </source>
</evidence>
<feature type="non-terminal residue" evidence="1">
    <location>
        <position position="41"/>
    </location>
</feature>
<proteinExistence type="predicted"/>